<dbReference type="InterPro" id="IPR006860">
    <property type="entry name" value="FecR"/>
</dbReference>
<dbReference type="PANTHER" id="PTHR30273:SF2">
    <property type="entry name" value="PROTEIN FECR"/>
    <property type="match status" value="1"/>
</dbReference>
<evidence type="ECO:0000259" key="2">
    <source>
        <dbReference type="Pfam" id="PF04773"/>
    </source>
</evidence>
<dbReference type="Pfam" id="PF16344">
    <property type="entry name" value="FecR_C"/>
    <property type="match status" value="1"/>
</dbReference>
<organism evidence="4 5">
    <name type="scientific">Chitinophaga ginsengisoli</name>
    <dbReference type="NCBI Taxonomy" id="363837"/>
    <lineage>
        <taxon>Bacteria</taxon>
        <taxon>Pseudomonadati</taxon>
        <taxon>Bacteroidota</taxon>
        <taxon>Chitinophagia</taxon>
        <taxon>Chitinophagales</taxon>
        <taxon>Chitinophagaceae</taxon>
        <taxon>Chitinophaga</taxon>
    </lineage>
</organism>
<sequence>MQNQDQQISSLLRAAELTARYYTGVITAAEQEELQQWINAGEAHKKWFEAFGNNAHSENALKTIQSYDTERQLQAFLDRMKEKRTLRIRRTIFWAAACITLLLGSLLWILQPPAQEKTNIAAAPLKDREPGNKKATLILANGNHILLNAQGDSSFTQGNGTHIKLANGRISYQGGNNNALLAYNQLLTPAGGKYHIVLEDGTQVWLNAASSLRYPVHFSGKERRIQLSGEAYLEVAQNANRSFIVATDSTEVIVLGTTFNIRTYPRYDKTKTCNIQTTLVSGAVKVQHAGTNRLLQPGQTAIATGDAITVKPADIPAVTAWKNDLFVFRDVDLPVLMEEISRWYDVDVAYAQDYKPTHITLKVSRQVSLSKLLEMVELSGAAKFKWNDGRITVLPYHQR</sequence>
<dbReference type="Gene3D" id="3.55.50.30">
    <property type="match status" value="1"/>
</dbReference>
<dbReference type="AlphaFoldDB" id="A0A2P8G584"/>
<dbReference type="OrthoDB" id="1452822at2"/>
<dbReference type="PANTHER" id="PTHR30273">
    <property type="entry name" value="PERIPLASMIC SIGNAL SENSOR AND SIGMA FACTOR ACTIVATOR FECR-RELATED"/>
    <property type="match status" value="1"/>
</dbReference>
<evidence type="ECO:0000313" key="5">
    <source>
        <dbReference type="Proteomes" id="UP000240978"/>
    </source>
</evidence>
<keyword evidence="1" id="KW-1133">Transmembrane helix</keyword>
<keyword evidence="1" id="KW-0472">Membrane</keyword>
<protein>
    <submittedName>
        <fullName evidence="4">FecR family protein</fullName>
    </submittedName>
</protein>
<dbReference type="Pfam" id="PF04773">
    <property type="entry name" value="FecR"/>
    <property type="match status" value="1"/>
</dbReference>
<keyword evidence="5" id="KW-1185">Reference proteome</keyword>
<dbReference type="InterPro" id="IPR012373">
    <property type="entry name" value="Ferrdict_sens_TM"/>
</dbReference>
<dbReference type="Proteomes" id="UP000240978">
    <property type="component" value="Unassembled WGS sequence"/>
</dbReference>
<reference evidence="4 5" key="1">
    <citation type="submission" date="2018-03" db="EMBL/GenBank/DDBJ databases">
        <title>Genomic Encyclopedia of Archaeal and Bacterial Type Strains, Phase II (KMG-II): from individual species to whole genera.</title>
        <authorList>
            <person name="Goeker M."/>
        </authorList>
    </citation>
    <scope>NUCLEOTIDE SEQUENCE [LARGE SCALE GENOMIC DNA]</scope>
    <source>
        <strain evidence="4 5">DSM 18107</strain>
    </source>
</reference>
<dbReference type="GO" id="GO:0016989">
    <property type="term" value="F:sigma factor antagonist activity"/>
    <property type="evidence" value="ECO:0007669"/>
    <property type="project" value="TreeGrafter"/>
</dbReference>
<evidence type="ECO:0000259" key="3">
    <source>
        <dbReference type="Pfam" id="PF16344"/>
    </source>
</evidence>
<evidence type="ECO:0000256" key="1">
    <source>
        <dbReference type="SAM" id="Phobius"/>
    </source>
</evidence>
<gene>
    <name evidence="4" type="ORF">CLV42_107290</name>
</gene>
<name>A0A2P8G584_9BACT</name>
<dbReference type="EMBL" id="PYGK01000007">
    <property type="protein sequence ID" value="PSL29143.1"/>
    <property type="molecule type" value="Genomic_DNA"/>
</dbReference>
<evidence type="ECO:0000313" key="4">
    <source>
        <dbReference type="EMBL" id="PSL29143.1"/>
    </source>
</evidence>
<accession>A0A2P8G584</accession>
<keyword evidence="1" id="KW-0812">Transmembrane</keyword>
<comment type="caution">
    <text evidence="4">The sequence shown here is derived from an EMBL/GenBank/DDBJ whole genome shotgun (WGS) entry which is preliminary data.</text>
</comment>
<dbReference type="InterPro" id="IPR032508">
    <property type="entry name" value="FecR_C"/>
</dbReference>
<dbReference type="Gene3D" id="2.60.120.1440">
    <property type="match status" value="1"/>
</dbReference>
<feature type="domain" description="Protein FecR C-terminal" evidence="3">
    <location>
        <begin position="326"/>
        <end position="393"/>
    </location>
</feature>
<proteinExistence type="predicted"/>
<feature type="domain" description="FecR protein" evidence="2">
    <location>
        <begin position="186"/>
        <end position="284"/>
    </location>
</feature>
<feature type="transmembrane region" description="Helical" evidence="1">
    <location>
        <begin position="91"/>
        <end position="110"/>
    </location>
</feature>